<dbReference type="RefSeq" id="WP_136962213.1">
    <property type="nucleotide sequence ID" value="NZ_CP039690.1"/>
</dbReference>
<sequence length="529" mass="59312">MNRREFAKLMAAAGVAGGTEISWGLSRAVGQTRGGTLNTIIQPEPPILVTAINQQQPTLTLGGKIYESLLRYGFDLKPMPGLAQSWEVSPDGLKYTFKLFPNITFHDGKPMTSADVVFSVMTVLLETHPRARGTFQRIDKAEAPDPLTVVFTLKQPFAPFLSSFDCTTAPIVPKHIYEGTDIRKNPANAQAIGTGPFKLKEWVRGSHIHLVRHEGYYRQGEPFLDEIYYRVIPDAASRSVALEKGIVQLTQWTDVEFFDVARLQKLPNLEMTTKGYEFFAPHLWLDMNNRVAPMNDKRFRQACSHAIDRTAMKQRVFFGLGKEATGPVSSKTPFYEKNVKQYDYSLDKAKALLDDMGLKPGAGGKRVTINFLVPPYGEIWQRMGEFIRQSLGRVGIDIVLQGLDLAGWAERVSNWEYEMTVNLLYQLGDPALGVSRSYVSSNIRKGVLFSNMAGYSNPEVDRLFEEAAVATDEAKRRELYSQVQKIVVEDCPLAWLIEQDFPNFVDKRLKNVVTSGIGVHDTFGRVSLG</sequence>
<dbReference type="Gene3D" id="3.40.190.10">
    <property type="entry name" value="Periplasmic binding protein-like II"/>
    <property type="match status" value="1"/>
</dbReference>
<evidence type="ECO:0000256" key="3">
    <source>
        <dbReference type="ARBA" id="ARBA00022729"/>
    </source>
</evidence>
<dbReference type="InterPro" id="IPR030678">
    <property type="entry name" value="Peptide/Ni-bd"/>
</dbReference>
<protein>
    <submittedName>
        <fullName evidence="5">ABC transporter substrate-binding protein</fullName>
    </submittedName>
</protein>
<dbReference type="PANTHER" id="PTHR30290:SF38">
    <property type="entry name" value="D,D-DIPEPTIDE-BINDING PERIPLASMIC PROTEIN DDPA-RELATED"/>
    <property type="match status" value="1"/>
</dbReference>
<dbReference type="KEGG" id="pstg:E8M01_22540"/>
<dbReference type="OrthoDB" id="9803988at2"/>
<dbReference type="PIRSF" id="PIRSF002741">
    <property type="entry name" value="MppA"/>
    <property type="match status" value="1"/>
</dbReference>
<evidence type="ECO:0000313" key="5">
    <source>
        <dbReference type="EMBL" id="QCI66774.1"/>
    </source>
</evidence>
<dbReference type="GO" id="GO:0015833">
    <property type="term" value="P:peptide transport"/>
    <property type="evidence" value="ECO:0007669"/>
    <property type="project" value="TreeGrafter"/>
</dbReference>
<name>A0A4D7AZ86_9HYPH</name>
<dbReference type="Gene3D" id="3.90.76.10">
    <property type="entry name" value="Dipeptide-binding Protein, Domain 1"/>
    <property type="match status" value="1"/>
</dbReference>
<keyword evidence="3" id="KW-0732">Signal</keyword>
<dbReference type="PANTHER" id="PTHR30290">
    <property type="entry name" value="PERIPLASMIC BINDING COMPONENT OF ABC TRANSPORTER"/>
    <property type="match status" value="1"/>
</dbReference>
<feature type="domain" description="Solute-binding protein family 5" evidence="4">
    <location>
        <begin position="77"/>
        <end position="431"/>
    </location>
</feature>
<evidence type="ECO:0000259" key="4">
    <source>
        <dbReference type="Pfam" id="PF00496"/>
    </source>
</evidence>
<evidence type="ECO:0000256" key="1">
    <source>
        <dbReference type="ARBA" id="ARBA00004418"/>
    </source>
</evidence>
<organism evidence="5 6">
    <name type="scientific">Phreatobacter stygius</name>
    <dbReference type="NCBI Taxonomy" id="1940610"/>
    <lineage>
        <taxon>Bacteria</taxon>
        <taxon>Pseudomonadati</taxon>
        <taxon>Pseudomonadota</taxon>
        <taxon>Alphaproteobacteria</taxon>
        <taxon>Hyphomicrobiales</taxon>
        <taxon>Phreatobacteraceae</taxon>
        <taxon>Phreatobacter</taxon>
    </lineage>
</organism>
<dbReference type="Gene3D" id="3.10.105.10">
    <property type="entry name" value="Dipeptide-binding Protein, Domain 3"/>
    <property type="match status" value="1"/>
</dbReference>
<dbReference type="InterPro" id="IPR039424">
    <property type="entry name" value="SBP_5"/>
</dbReference>
<dbReference type="GO" id="GO:0030288">
    <property type="term" value="C:outer membrane-bounded periplasmic space"/>
    <property type="evidence" value="ECO:0007669"/>
    <property type="project" value="UniProtKB-ARBA"/>
</dbReference>
<gene>
    <name evidence="5" type="ORF">E8M01_22540</name>
</gene>
<dbReference type="SUPFAM" id="SSF53850">
    <property type="entry name" value="Periplasmic binding protein-like II"/>
    <property type="match status" value="1"/>
</dbReference>
<evidence type="ECO:0000256" key="2">
    <source>
        <dbReference type="ARBA" id="ARBA00005695"/>
    </source>
</evidence>
<accession>A0A4D7AZ86</accession>
<proteinExistence type="inferred from homology"/>
<dbReference type="CDD" id="cd08517">
    <property type="entry name" value="PBP2_NikA_DppA_OppA_like_13"/>
    <property type="match status" value="1"/>
</dbReference>
<dbReference type="EMBL" id="CP039690">
    <property type="protein sequence ID" value="QCI66774.1"/>
    <property type="molecule type" value="Genomic_DNA"/>
</dbReference>
<evidence type="ECO:0000313" key="6">
    <source>
        <dbReference type="Proteomes" id="UP000298781"/>
    </source>
</evidence>
<keyword evidence="6" id="KW-1185">Reference proteome</keyword>
<reference evidence="5 6" key="1">
    <citation type="submission" date="2019-04" db="EMBL/GenBank/DDBJ databases">
        <title>Phreatobacter aquaticus sp. nov.</title>
        <authorList>
            <person name="Choi A."/>
        </authorList>
    </citation>
    <scope>NUCLEOTIDE SEQUENCE [LARGE SCALE GENOMIC DNA]</scope>
    <source>
        <strain evidence="5 6">KCTC 52518</strain>
    </source>
</reference>
<comment type="similarity">
    <text evidence="2">Belongs to the bacterial solute-binding protein 5 family.</text>
</comment>
<comment type="subcellular location">
    <subcellularLocation>
        <location evidence="1">Periplasm</location>
    </subcellularLocation>
</comment>
<dbReference type="InterPro" id="IPR000914">
    <property type="entry name" value="SBP_5_dom"/>
</dbReference>
<dbReference type="GO" id="GO:1904680">
    <property type="term" value="F:peptide transmembrane transporter activity"/>
    <property type="evidence" value="ECO:0007669"/>
    <property type="project" value="TreeGrafter"/>
</dbReference>
<dbReference type="Proteomes" id="UP000298781">
    <property type="component" value="Chromosome"/>
</dbReference>
<dbReference type="Pfam" id="PF00496">
    <property type="entry name" value="SBP_bac_5"/>
    <property type="match status" value="1"/>
</dbReference>
<dbReference type="GO" id="GO:0043190">
    <property type="term" value="C:ATP-binding cassette (ABC) transporter complex"/>
    <property type="evidence" value="ECO:0007669"/>
    <property type="project" value="InterPro"/>
</dbReference>
<dbReference type="AlphaFoldDB" id="A0A4D7AZ86"/>